<evidence type="ECO:0000256" key="14">
    <source>
        <dbReference type="ARBA" id="ARBA00023180"/>
    </source>
</evidence>
<keyword evidence="6 15" id="KW-0645">Protease</keyword>
<dbReference type="EMBL" id="JAVFHQ010000022">
    <property type="protein sequence ID" value="KAK4544996.1"/>
    <property type="molecule type" value="Genomic_DNA"/>
</dbReference>
<feature type="active site" description="Charge relay system" evidence="15">
    <location>
        <position position="306"/>
    </location>
</feature>
<evidence type="ECO:0000256" key="12">
    <source>
        <dbReference type="ARBA" id="ARBA00023026"/>
    </source>
</evidence>
<comment type="cofactor">
    <cofactor evidence="15">
        <name>Ca(2+)</name>
        <dbReference type="ChEBI" id="CHEBI:29108"/>
    </cofactor>
    <text evidence="15">Binds 1 Ca(2+) ion per subunit.</text>
</comment>
<evidence type="ECO:0000256" key="1">
    <source>
        <dbReference type="ARBA" id="ARBA00001910"/>
    </source>
</evidence>
<keyword evidence="20" id="KW-1185">Reference proteome</keyword>
<evidence type="ECO:0000256" key="15">
    <source>
        <dbReference type="PROSITE-ProRule" id="PRU01032"/>
    </source>
</evidence>
<keyword evidence="7 15" id="KW-0479">Metal-binding</keyword>
<keyword evidence="14" id="KW-0325">Glycoprotein</keyword>
<dbReference type="EC" id="3.4.14.10" evidence="4"/>
<dbReference type="GO" id="GO:0006508">
    <property type="term" value="P:proteolysis"/>
    <property type="evidence" value="ECO:0007669"/>
    <property type="project" value="UniProtKB-KW"/>
</dbReference>
<accession>A0AAV9JIA6</accession>
<dbReference type="GO" id="GO:0008240">
    <property type="term" value="F:tripeptidyl-peptidase activity"/>
    <property type="evidence" value="ECO:0007669"/>
    <property type="project" value="UniProtKB-EC"/>
</dbReference>
<dbReference type="PROSITE" id="PS00138">
    <property type="entry name" value="SUBTILASE_SER"/>
    <property type="match status" value="1"/>
</dbReference>
<evidence type="ECO:0000259" key="18">
    <source>
        <dbReference type="PROSITE" id="PS51695"/>
    </source>
</evidence>
<feature type="active site" description="Charge relay system" evidence="15">
    <location>
        <position position="527"/>
    </location>
</feature>
<dbReference type="GO" id="GO:0004252">
    <property type="term" value="F:serine-type endopeptidase activity"/>
    <property type="evidence" value="ECO:0007669"/>
    <property type="project" value="UniProtKB-UniRule"/>
</dbReference>
<protein>
    <recommendedName>
        <fullName evidence="4">tripeptidyl-peptidase II</fullName>
        <ecNumber evidence="4">3.4.14.10</ecNumber>
    </recommendedName>
</protein>
<comment type="function">
    <text evidence="2">Secreted tripeptidyl-peptidase which degrades proteins at acidic pHs and is involved in virulence.</text>
</comment>
<evidence type="ECO:0000256" key="2">
    <source>
        <dbReference type="ARBA" id="ARBA00002451"/>
    </source>
</evidence>
<feature type="region of interest" description="Disordered" evidence="16">
    <location>
        <begin position="20"/>
        <end position="43"/>
    </location>
</feature>
<dbReference type="PROSITE" id="PS51695">
    <property type="entry name" value="SEDOLISIN"/>
    <property type="match status" value="1"/>
</dbReference>
<dbReference type="InterPro" id="IPR030400">
    <property type="entry name" value="Sedolisin_dom"/>
</dbReference>
<dbReference type="CDD" id="cd11377">
    <property type="entry name" value="Pro-peptidase_S53"/>
    <property type="match status" value="1"/>
</dbReference>
<keyword evidence="9 15" id="KW-0378">Hydrolase</keyword>
<evidence type="ECO:0000313" key="20">
    <source>
        <dbReference type="Proteomes" id="UP001324427"/>
    </source>
</evidence>
<dbReference type="GO" id="GO:0046872">
    <property type="term" value="F:metal ion binding"/>
    <property type="evidence" value="ECO:0007669"/>
    <property type="project" value="UniProtKB-UniRule"/>
</dbReference>
<keyword evidence="8 17" id="KW-0732">Signal</keyword>
<feature type="binding site" evidence="15">
    <location>
        <position position="590"/>
    </location>
    <ligand>
        <name>Ca(2+)</name>
        <dbReference type="ChEBI" id="CHEBI:29108"/>
    </ligand>
</feature>
<feature type="signal peptide" evidence="17">
    <location>
        <begin position="1"/>
        <end position="22"/>
    </location>
</feature>
<dbReference type="InterPro" id="IPR036852">
    <property type="entry name" value="Peptidase_S8/S53_dom_sf"/>
</dbReference>
<dbReference type="FunFam" id="3.40.50.200:FF:000015">
    <property type="entry name" value="Tripeptidyl peptidase A"/>
    <property type="match status" value="1"/>
</dbReference>
<dbReference type="Pfam" id="PF00082">
    <property type="entry name" value="Peptidase_S8"/>
    <property type="match status" value="1"/>
</dbReference>
<keyword evidence="5" id="KW-0964">Secreted</keyword>
<dbReference type="GO" id="GO:0005576">
    <property type="term" value="C:extracellular region"/>
    <property type="evidence" value="ECO:0007669"/>
    <property type="project" value="UniProtKB-SubCell"/>
</dbReference>
<feature type="active site" description="Charge relay system" evidence="15">
    <location>
        <position position="302"/>
    </location>
</feature>
<keyword evidence="11 15" id="KW-0106">Calcium</keyword>
<evidence type="ECO:0000256" key="17">
    <source>
        <dbReference type="SAM" id="SignalP"/>
    </source>
</evidence>
<keyword evidence="10 15" id="KW-0720">Serine protease</keyword>
<feature type="binding site" evidence="15">
    <location>
        <position position="569"/>
    </location>
    <ligand>
        <name>Ca(2+)</name>
        <dbReference type="ChEBI" id="CHEBI:29108"/>
    </ligand>
</feature>
<reference evidence="19 20" key="1">
    <citation type="submission" date="2021-11" db="EMBL/GenBank/DDBJ databases">
        <title>Black yeast isolated from Biological Soil Crust.</title>
        <authorList>
            <person name="Kurbessoian T."/>
        </authorList>
    </citation>
    <scope>NUCLEOTIDE SEQUENCE [LARGE SCALE GENOMIC DNA]</scope>
    <source>
        <strain evidence="19 20">CCFEE 5522</strain>
    </source>
</reference>
<dbReference type="InterPro" id="IPR050819">
    <property type="entry name" value="Tripeptidyl-peptidase_I"/>
</dbReference>
<keyword evidence="13" id="KW-0865">Zymogen</keyword>
<proteinExistence type="predicted"/>
<dbReference type="Proteomes" id="UP001324427">
    <property type="component" value="Unassembled WGS sequence"/>
</dbReference>
<dbReference type="PANTHER" id="PTHR14218:SF39">
    <property type="entry name" value="PEPTIDASE S53 DOMAIN-CONTAINING PROTEIN"/>
    <property type="match status" value="1"/>
</dbReference>
<dbReference type="SMART" id="SM00944">
    <property type="entry name" value="Pro-kuma_activ"/>
    <property type="match status" value="1"/>
</dbReference>
<dbReference type="Pfam" id="PF09286">
    <property type="entry name" value="Pro-kuma_activ"/>
    <property type="match status" value="1"/>
</dbReference>
<feature type="binding site" evidence="15">
    <location>
        <position position="570"/>
    </location>
    <ligand>
        <name>Ca(2+)</name>
        <dbReference type="ChEBI" id="CHEBI:29108"/>
    </ligand>
</feature>
<comment type="subcellular location">
    <subcellularLocation>
        <location evidence="3">Secreted</location>
        <location evidence="3">Extracellular space</location>
    </subcellularLocation>
</comment>
<dbReference type="Gene3D" id="3.40.50.200">
    <property type="entry name" value="Peptidase S8/S53 domain"/>
    <property type="match status" value="1"/>
</dbReference>
<feature type="binding site" evidence="15">
    <location>
        <position position="588"/>
    </location>
    <ligand>
        <name>Ca(2+)</name>
        <dbReference type="ChEBI" id="CHEBI:29108"/>
    </ligand>
</feature>
<dbReference type="PANTHER" id="PTHR14218">
    <property type="entry name" value="PROTEASE S8 TRIPEPTIDYL PEPTIDASE I CLN2"/>
    <property type="match status" value="1"/>
</dbReference>
<dbReference type="SUPFAM" id="SSF54897">
    <property type="entry name" value="Protease propeptides/inhibitors"/>
    <property type="match status" value="1"/>
</dbReference>
<evidence type="ECO:0000256" key="6">
    <source>
        <dbReference type="ARBA" id="ARBA00022670"/>
    </source>
</evidence>
<evidence type="ECO:0000256" key="5">
    <source>
        <dbReference type="ARBA" id="ARBA00022525"/>
    </source>
</evidence>
<feature type="chain" id="PRO_5043956429" description="tripeptidyl-peptidase II" evidence="17">
    <location>
        <begin position="23"/>
        <end position="618"/>
    </location>
</feature>
<comment type="caution">
    <text evidence="19">The sequence shown here is derived from an EMBL/GenBank/DDBJ whole genome shotgun (WGS) entry which is preliminary data.</text>
</comment>
<evidence type="ECO:0000256" key="7">
    <source>
        <dbReference type="ARBA" id="ARBA00022723"/>
    </source>
</evidence>
<feature type="domain" description="Peptidase S53" evidence="18">
    <location>
        <begin position="218"/>
        <end position="610"/>
    </location>
</feature>
<dbReference type="InterPro" id="IPR000209">
    <property type="entry name" value="Peptidase_S8/S53_dom"/>
</dbReference>
<dbReference type="InterPro" id="IPR015366">
    <property type="entry name" value="S53_propep"/>
</dbReference>
<evidence type="ECO:0000256" key="10">
    <source>
        <dbReference type="ARBA" id="ARBA00022825"/>
    </source>
</evidence>
<dbReference type="SUPFAM" id="SSF52743">
    <property type="entry name" value="Subtilisin-like"/>
    <property type="match status" value="1"/>
</dbReference>
<dbReference type="AlphaFoldDB" id="A0AAV9JIA6"/>
<evidence type="ECO:0000256" key="8">
    <source>
        <dbReference type="ARBA" id="ARBA00022729"/>
    </source>
</evidence>
<sequence length="618" mass="66685">MKWHTLLLVSITSLAAGSPVKARHEVKESHPVPRGWRRTSRAHPADSISLQIALEQGDFAGLEQSLYEVSTPDHPRYGQHLSAAEVHDLIKPSEDALAAVQAWLAGHGIVSDHVQYSEAKDWVTVSLPVATVERMLDTNYHYYVHDDGSKLLRTPQWSLPQHLHEHISTIQPTTSFFRPQHRRKLPIGHETFPIENIVATVPSAVNSSIAAVCNSTLLVTPDCIRTLYGTINYKVQAADKSFMALNDFLGEVNIRTDAELYLEAYRPEAEAAAQQFSQISINGGTVHQKLTSNDTEDGTGEEGNLDAQTMMGLAWPIPLVAYSTGGVNPTYIEDAYTGPTDSDEPYIRWLQYLLSLPDNALPSVVSTSYDDDEQTLPFSYASRACSMFAELGARGVTLLFASGDDGVGATGYCVSNNGTNATTFLPEFPSTCPYVTSVGATAHYNPEVAVYDDHFSSPFTSGGGFSNYFPRPAYQDASVPAYLSKYVGENYAGFYNPAGRAVPDLAAQGSNFTIYWNGSLHAISGTSASTPAMSAILALVNDALVAAGKAKLGFLNPWLYSTGRKAFTDILSGSSAGCNTSGFPAAPGWDAVTGWGTPRFSDILELRGVGGNASYGKH</sequence>
<dbReference type="InterPro" id="IPR023828">
    <property type="entry name" value="Peptidase_S8_Ser-AS"/>
</dbReference>
<evidence type="ECO:0000256" key="16">
    <source>
        <dbReference type="SAM" id="MobiDB-lite"/>
    </source>
</evidence>
<name>A0AAV9JIA6_9PEZI</name>
<feature type="compositionally biased region" description="Basic and acidic residues" evidence="16">
    <location>
        <begin position="22"/>
        <end position="31"/>
    </location>
</feature>
<evidence type="ECO:0000256" key="11">
    <source>
        <dbReference type="ARBA" id="ARBA00022837"/>
    </source>
</evidence>
<evidence type="ECO:0000256" key="3">
    <source>
        <dbReference type="ARBA" id="ARBA00004239"/>
    </source>
</evidence>
<dbReference type="CDD" id="cd04056">
    <property type="entry name" value="Peptidases_S53"/>
    <property type="match status" value="1"/>
</dbReference>
<evidence type="ECO:0000256" key="9">
    <source>
        <dbReference type="ARBA" id="ARBA00022801"/>
    </source>
</evidence>
<comment type="catalytic activity">
    <reaction evidence="1">
        <text>Release of an N-terminal tripeptide from a polypeptide.</text>
        <dbReference type="EC" id="3.4.14.10"/>
    </reaction>
</comment>
<keyword evidence="12" id="KW-0843">Virulence</keyword>
<evidence type="ECO:0000313" key="19">
    <source>
        <dbReference type="EMBL" id="KAK4544996.1"/>
    </source>
</evidence>
<organism evidence="19 20">
    <name type="scientific">Oleoguttula mirabilis</name>
    <dbReference type="NCBI Taxonomy" id="1507867"/>
    <lineage>
        <taxon>Eukaryota</taxon>
        <taxon>Fungi</taxon>
        <taxon>Dikarya</taxon>
        <taxon>Ascomycota</taxon>
        <taxon>Pezizomycotina</taxon>
        <taxon>Dothideomycetes</taxon>
        <taxon>Dothideomycetidae</taxon>
        <taxon>Mycosphaerellales</taxon>
        <taxon>Teratosphaeriaceae</taxon>
        <taxon>Oleoguttula</taxon>
    </lineage>
</organism>
<evidence type="ECO:0000256" key="13">
    <source>
        <dbReference type="ARBA" id="ARBA00023145"/>
    </source>
</evidence>
<gene>
    <name evidence="19" type="ORF">LTR36_003901</name>
</gene>
<evidence type="ECO:0000256" key="4">
    <source>
        <dbReference type="ARBA" id="ARBA00012462"/>
    </source>
</evidence>